<dbReference type="Gene3D" id="1.25.40.10">
    <property type="entry name" value="Tetratricopeptide repeat domain"/>
    <property type="match status" value="1"/>
</dbReference>
<accession>A0A5S9F4F1</accession>
<evidence type="ECO:0000259" key="4">
    <source>
        <dbReference type="PROSITE" id="PS50234"/>
    </source>
</evidence>
<evidence type="ECO:0000313" key="5">
    <source>
        <dbReference type="EMBL" id="BBM85231.1"/>
    </source>
</evidence>
<evidence type="ECO:0000313" key="6">
    <source>
        <dbReference type="Proteomes" id="UP000326354"/>
    </source>
</evidence>
<dbReference type="InterPro" id="IPR019734">
    <property type="entry name" value="TPR_rpt"/>
</dbReference>
<dbReference type="InterPro" id="IPR036465">
    <property type="entry name" value="vWFA_dom_sf"/>
</dbReference>
<sequence>MKQEELAKKMQALSQNYNKVIREQKWHIALEISQQMVQLNPQSAICYNYRGFVYFKLLELDRARLDFEHAIVLDPNNKNAQVMLEKTYTRINAMSEENETVPLPKSNFSPQVAQENTETQPIQPLTPSKPSPPSKSADSEGFIEEKTTQIIPRTNTERLLSSVTDILENNSAEKTKVPQKMILIAAAMLVAGILVGLLFLPQKKIVTKKDSQKKSAQTNTIFDTSAKNDFDSIANIEVPSTEENQKQGNNESSSAKNDNPTKKQDVPEKETPKDAHKEIVNNTSQKNTSDKKITVDDIGDLGEELEKLESLEDKPDTVKASNVVKEPKTEKTPPIIVDIMGIKIDLRKSKNIFFVVDNSFSMRKNVPEFKKTRTNLVMDALETLLPTLNKNNTNINCTLYSDKIVTWHPKLQEAPKKGIKNFFTKNTSRKGTNIYNALQKAIKMENTDTIILIADGPPGIGKYVTHRDILHHVSKINTSQIPIHVIAIQTLGSTTKFLKALAQQSEGKFYSH</sequence>
<keyword evidence="3" id="KW-1133">Transmembrane helix</keyword>
<evidence type="ECO:0000256" key="3">
    <source>
        <dbReference type="SAM" id="Phobius"/>
    </source>
</evidence>
<dbReference type="SUPFAM" id="SSF53300">
    <property type="entry name" value="vWA-like"/>
    <property type="match status" value="1"/>
</dbReference>
<dbReference type="PROSITE" id="PS50234">
    <property type="entry name" value="VWFA"/>
    <property type="match status" value="1"/>
</dbReference>
<name>A0A5S9F4F1_UABAM</name>
<feature type="region of interest" description="Disordered" evidence="2">
    <location>
        <begin position="97"/>
        <end position="148"/>
    </location>
</feature>
<proteinExistence type="predicted"/>
<dbReference type="RefSeq" id="WP_151969345.1">
    <property type="nucleotide sequence ID" value="NZ_AP019860.1"/>
</dbReference>
<protein>
    <recommendedName>
        <fullName evidence="4">VWFA domain-containing protein</fullName>
    </recommendedName>
</protein>
<feature type="compositionally biased region" description="Basic and acidic residues" evidence="2">
    <location>
        <begin position="259"/>
        <end position="279"/>
    </location>
</feature>
<dbReference type="Proteomes" id="UP000326354">
    <property type="component" value="Chromosome"/>
</dbReference>
<dbReference type="EMBL" id="AP019860">
    <property type="protein sequence ID" value="BBM85231.1"/>
    <property type="molecule type" value="Genomic_DNA"/>
</dbReference>
<dbReference type="CDD" id="cd00198">
    <property type="entry name" value="vWFA"/>
    <property type="match status" value="1"/>
</dbReference>
<feature type="compositionally biased region" description="Polar residues" evidence="2">
    <location>
        <begin position="106"/>
        <end position="126"/>
    </location>
</feature>
<dbReference type="SMART" id="SM00327">
    <property type="entry name" value="VWA"/>
    <property type="match status" value="1"/>
</dbReference>
<keyword evidence="3" id="KW-0812">Transmembrane</keyword>
<feature type="repeat" description="TPR" evidence="1">
    <location>
        <begin position="44"/>
        <end position="77"/>
    </location>
</feature>
<dbReference type="PROSITE" id="PS50005">
    <property type="entry name" value="TPR"/>
    <property type="match status" value="1"/>
</dbReference>
<keyword evidence="1" id="KW-0802">TPR repeat</keyword>
<dbReference type="Gene3D" id="3.40.50.410">
    <property type="entry name" value="von Willebrand factor, type A domain"/>
    <property type="match status" value="1"/>
</dbReference>
<dbReference type="InterPro" id="IPR011990">
    <property type="entry name" value="TPR-like_helical_dom_sf"/>
</dbReference>
<evidence type="ECO:0000256" key="2">
    <source>
        <dbReference type="SAM" id="MobiDB-lite"/>
    </source>
</evidence>
<gene>
    <name evidence="5" type="ORF">UABAM_03594</name>
</gene>
<keyword evidence="3" id="KW-0472">Membrane</keyword>
<organism evidence="5 6">
    <name type="scientific">Uabimicrobium amorphum</name>
    <dbReference type="NCBI Taxonomy" id="2596890"/>
    <lineage>
        <taxon>Bacteria</taxon>
        <taxon>Pseudomonadati</taxon>
        <taxon>Planctomycetota</taxon>
        <taxon>Candidatus Uabimicrobiia</taxon>
        <taxon>Candidatus Uabimicrobiales</taxon>
        <taxon>Candidatus Uabimicrobiaceae</taxon>
        <taxon>Candidatus Uabimicrobium</taxon>
    </lineage>
</organism>
<feature type="compositionally biased region" description="Polar residues" evidence="2">
    <location>
        <begin position="246"/>
        <end position="258"/>
    </location>
</feature>
<feature type="transmembrane region" description="Helical" evidence="3">
    <location>
        <begin position="181"/>
        <end position="200"/>
    </location>
</feature>
<feature type="domain" description="VWFA" evidence="4">
    <location>
        <begin position="351"/>
        <end position="512"/>
    </location>
</feature>
<dbReference type="KEGG" id="uam:UABAM_03594"/>
<reference evidence="5 6" key="1">
    <citation type="submission" date="2019-08" db="EMBL/GenBank/DDBJ databases">
        <title>Complete genome sequence of Candidatus Uab amorphum.</title>
        <authorList>
            <person name="Shiratori T."/>
            <person name="Suzuki S."/>
            <person name="Kakizawa Y."/>
            <person name="Ishida K."/>
        </authorList>
    </citation>
    <scope>NUCLEOTIDE SEQUENCE [LARGE SCALE GENOMIC DNA]</scope>
    <source>
        <strain evidence="5 6">SRT547</strain>
    </source>
</reference>
<dbReference type="AlphaFoldDB" id="A0A5S9F4F1"/>
<feature type="region of interest" description="Disordered" evidence="2">
    <location>
        <begin position="238"/>
        <end position="295"/>
    </location>
</feature>
<dbReference type="Pfam" id="PF00092">
    <property type="entry name" value="VWA"/>
    <property type="match status" value="1"/>
</dbReference>
<dbReference type="InterPro" id="IPR002035">
    <property type="entry name" value="VWF_A"/>
</dbReference>
<dbReference type="SUPFAM" id="SSF48452">
    <property type="entry name" value="TPR-like"/>
    <property type="match status" value="1"/>
</dbReference>
<keyword evidence="6" id="KW-1185">Reference proteome</keyword>
<evidence type="ECO:0000256" key="1">
    <source>
        <dbReference type="PROSITE-ProRule" id="PRU00339"/>
    </source>
</evidence>
<dbReference type="SMART" id="SM00028">
    <property type="entry name" value="TPR"/>
    <property type="match status" value="1"/>
</dbReference>